<sequence>MSGAPIGRTVTVRDRSLRLWHLPPPVVRPGGAGRPVLLLHGGAYSTMAVFHHPHRPAGEETYSLLEALAFRGFDPYGLDFTGYGGSRSGDLAPEGMEWFLDDAASAARRIRARTGHAPIVLGWSWGAQVAAALAETPDVSGLVFWGGVWGEKADLVPEPLRALPRPAGPWRTNTREHALADFLTPGSHDPRVADAFAEHALRTDPRSPSASRLVFLSGLPLFDPRRIRHPVLLVHGEYDPLAGRADHEALADALAGPRVAYRVVPGADHNIQFGLSRAVFFDLLRDFWGGAGSGGEVGEA</sequence>
<evidence type="ECO:0000313" key="4">
    <source>
        <dbReference type="Proteomes" id="UP000663421"/>
    </source>
</evidence>
<gene>
    <name evidence="3" type="ORF">I1A49_45560</name>
</gene>
<organism evidence="3 4">
    <name type="scientific">Streptomyces malaysiensis</name>
    <dbReference type="NCBI Taxonomy" id="92644"/>
    <lineage>
        <taxon>Bacteria</taxon>
        <taxon>Bacillati</taxon>
        <taxon>Actinomycetota</taxon>
        <taxon>Actinomycetes</taxon>
        <taxon>Kitasatosporales</taxon>
        <taxon>Streptomycetaceae</taxon>
        <taxon>Streptomyces</taxon>
        <taxon>Streptomyces violaceusniger group</taxon>
    </lineage>
</organism>
<dbReference type="Proteomes" id="UP000663421">
    <property type="component" value="Chromosome"/>
</dbReference>
<dbReference type="Pfam" id="PF12146">
    <property type="entry name" value="Hydrolase_4"/>
    <property type="match status" value="1"/>
</dbReference>
<dbReference type="InterPro" id="IPR022742">
    <property type="entry name" value="Hydrolase_4"/>
</dbReference>
<name>A0ABX6WIS3_STRMQ</name>
<proteinExistence type="predicted"/>
<evidence type="ECO:0000259" key="2">
    <source>
        <dbReference type="Pfam" id="PF12146"/>
    </source>
</evidence>
<accession>A0ABX6WIS3</accession>
<feature type="domain" description="Serine aminopeptidase S33" evidence="2">
    <location>
        <begin position="64"/>
        <end position="272"/>
    </location>
</feature>
<keyword evidence="1 3" id="KW-0378">Hydrolase</keyword>
<dbReference type="Gene3D" id="3.40.50.1820">
    <property type="entry name" value="alpha/beta hydrolase"/>
    <property type="match status" value="1"/>
</dbReference>
<reference evidence="3 4" key="1">
    <citation type="submission" date="2020-11" db="EMBL/GenBank/DDBJ databases">
        <title>Complete genome sequence unveiled secondary metabolic potentials in Streptomyces solisilvae HNM0141.</title>
        <authorList>
            <person name="Huang X."/>
        </authorList>
    </citation>
    <scope>NUCLEOTIDE SEQUENCE [LARGE SCALE GENOMIC DNA]</scope>
    <source>
        <strain evidence="3 4">HNM0141</strain>
    </source>
</reference>
<evidence type="ECO:0000313" key="3">
    <source>
        <dbReference type="EMBL" id="QPI61224.1"/>
    </source>
</evidence>
<protein>
    <submittedName>
        <fullName evidence="3">Alpha/beta fold hydrolase</fullName>
    </submittedName>
</protein>
<dbReference type="EMBL" id="CP065050">
    <property type="protein sequence ID" value="QPI61224.1"/>
    <property type="molecule type" value="Genomic_DNA"/>
</dbReference>
<dbReference type="GO" id="GO:0016787">
    <property type="term" value="F:hydrolase activity"/>
    <property type="evidence" value="ECO:0007669"/>
    <property type="project" value="UniProtKB-KW"/>
</dbReference>
<dbReference type="InterPro" id="IPR050266">
    <property type="entry name" value="AB_hydrolase_sf"/>
</dbReference>
<dbReference type="PANTHER" id="PTHR43798:SF31">
    <property type="entry name" value="AB HYDROLASE SUPERFAMILY PROTEIN YCLE"/>
    <property type="match status" value="1"/>
</dbReference>
<evidence type="ECO:0000256" key="1">
    <source>
        <dbReference type="ARBA" id="ARBA00022801"/>
    </source>
</evidence>
<dbReference type="PANTHER" id="PTHR43798">
    <property type="entry name" value="MONOACYLGLYCEROL LIPASE"/>
    <property type="match status" value="1"/>
</dbReference>
<dbReference type="SUPFAM" id="SSF53474">
    <property type="entry name" value="alpha/beta-Hydrolases"/>
    <property type="match status" value="1"/>
</dbReference>
<keyword evidence="4" id="KW-1185">Reference proteome</keyword>
<dbReference type="InterPro" id="IPR029058">
    <property type="entry name" value="AB_hydrolase_fold"/>
</dbReference>